<accession>B6V325</accession>
<evidence type="ECO:0000313" key="1">
    <source>
        <dbReference type="EMBL" id="ACI91108.1"/>
    </source>
</evidence>
<gene>
    <name evidence="1" type="primary">34.92</name>
    <name evidence="1" type="ORF">SPO1_208</name>
</gene>
<proteinExistence type="predicted"/>
<protein>
    <submittedName>
        <fullName evidence="1">Gp34.92</fullName>
    </submittedName>
</protein>
<reference evidence="1 2" key="1">
    <citation type="journal article" date="2009" name="J. Mol. Biol.">
        <title>The genome of Bacillus subtilis bacteriophage SPO1.</title>
        <authorList>
            <person name="Stewart C.R."/>
            <person name="Casjens S.R."/>
            <person name="Cresawn S.G."/>
            <person name="Houtz J.M."/>
            <person name="Smith A.L."/>
            <person name="Ford M.E."/>
            <person name="Peebles C.L."/>
            <person name="Hatfull G.F."/>
            <person name="Hendrix R.W."/>
            <person name="Huang W.M."/>
            <person name="Pedulla M.L."/>
        </authorList>
    </citation>
    <scope>NUCLEOTIDE SEQUENCE [LARGE SCALE GENOMIC DNA]</scope>
</reference>
<sequence length="102" mass="11045">MMLIDPDKYQAKVLRRIPTSDLKGLAKSYRGTPKGLPSGNLRVTCRTTIIRAYSDVALEWLGDTLLCIGVLCIPYYSAKKGIGGVRSTGVAGYGRSYALCTV</sequence>
<dbReference type="GeneID" id="7009197"/>
<dbReference type="EMBL" id="FJ230960">
    <property type="protein sequence ID" value="ACI91108.1"/>
    <property type="molecule type" value="Genomic_DNA"/>
</dbReference>
<dbReference type="Proteomes" id="UP000001590">
    <property type="component" value="Segment"/>
</dbReference>
<keyword evidence="2" id="KW-1185">Reference proteome</keyword>
<dbReference type="RefSeq" id="YP_002300479.1">
    <property type="nucleotide sequence ID" value="NC_011421.1"/>
</dbReference>
<organism evidence="1 2">
    <name type="scientific">Bacillus phage SP01</name>
    <name type="common">Bacteriophage SP01</name>
    <dbReference type="NCBI Taxonomy" id="2884427"/>
    <lineage>
        <taxon>Viruses</taxon>
        <taxon>Duplodnaviria</taxon>
        <taxon>Heunggongvirae</taxon>
        <taxon>Uroviricota</taxon>
        <taxon>Caudoviricetes</taxon>
        <taxon>Herelleviridae</taxon>
        <taxon>Spounavirinae</taxon>
        <taxon>Okubovirus</taxon>
        <taxon>Okubovirus SPO1</taxon>
    </lineage>
</organism>
<organismHost>
    <name type="scientific">Bacillus subtilis</name>
    <dbReference type="NCBI Taxonomy" id="1423"/>
</organismHost>
<evidence type="ECO:0000313" key="2">
    <source>
        <dbReference type="Proteomes" id="UP000001590"/>
    </source>
</evidence>
<dbReference type="KEGG" id="vg:7009197"/>
<name>B6V325_BPSP1</name>